<dbReference type="PRINTS" id="PR00455">
    <property type="entry name" value="HTHTETR"/>
</dbReference>
<dbReference type="Pfam" id="PF17920">
    <property type="entry name" value="TetR_C_16"/>
    <property type="match status" value="1"/>
</dbReference>
<evidence type="ECO:0000256" key="1">
    <source>
        <dbReference type="ARBA" id="ARBA00023125"/>
    </source>
</evidence>
<dbReference type="PROSITE" id="PS50977">
    <property type="entry name" value="HTH_TETR_2"/>
    <property type="match status" value="1"/>
</dbReference>
<dbReference type="HOGENOM" id="CLU_069356_10_0_11"/>
<dbReference type="OrthoDB" id="3210235at2"/>
<dbReference type="SUPFAM" id="SSF46689">
    <property type="entry name" value="Homeodomain-like"/>
    <property type="match status" value="1"/>
</dbReference>
<dbReference type="InterPro" id="IPR001647">
    <property type="entry name" value="HTH_TetR"/>
</dbReference>
<evidence type="ECO:0000259" key="3">
    <source>
        <dbReference type="PROSITE" id="PS50977"/>
    </source>
</evidence>
<dbReference type="Proteomes" id="UP000031890">
    <property type="component" value="Chromosome"/>
</dbReference>
<accession>A0A0B6F0J1</accession>
<dbReference type="EMBL" id="CP010827">
    <property type="protein sequence ID" value="AJI77975.1"/>
    <property type="molecule type" value="Genomic_DNA"/>
</dbReference>
<dbReference type="InterPro" id="IPR041678">
    <property type="entry name" value="TetR_C_16"/>
</dbReference>
<dbReference type="Gene3D" id="1.10.10.60">
    <property type="entry name" value="Homeodomain-like"/>
    <property type="match status" value="1"/>
</dbReference>
<feature type="domain" description="HTH tetR-type" evidence="3">
    <location>
        <begin position="13"/>
        <end position="73"/>
    </location>
</feature>
<dbReference type="GO" id="GO:0000976">
    <property type="term" value="F:transcription cis-regulatory region binding"/>
    <property type="evidence" value="ECO:0007669"/>
    <property type="project" value="TreeGrafter"/>
</dbReference>
<proteinExistence type="predicted"/>
<evidence type="ECO:0000313" key="5">
    <source>
        <dbReference type="Proteomes" id="UP000031890"/>
    </source>
</evidence>
<evidence type="ECO:0000256" key="2">
    <source>
        <dbReference type="PROSITE-ProRule" id="PRU00335"/>
    </source>
</evidence>
<dbReference type="RefSeq" id="WP_084226138.1">
    <property type="nucleotide sequence ID" value="NZ_CP010827.1"/>
</dbReference>
<dbReference type="AlphaFoldDB" id="A0A0B6F0J1"/>
<organism evidence="4 5">
    <name type="scientific">Corynebacterium singulare</name>
    <dbReference type="NCBI Taxonomy" id="161899"/>
    <lineage>
        <taxon>Bacteria</taxon>
        <taxon>Bacillati</taxon>
        <taxon>Actinomycetota</taxon>
        <taxon>Actinomycetes</taxon>
        <taxon>Mycobacteriales</taxon>
        <taxon>Corynebacteriaceae</taxon>
        <taxon>Corynebacterium</taxon>
    </lineage>
</organism>
<keyword evidence="1 2" id="KW-0238">DNA-binding</keyword>
<dbReference type="KEGG" id="csx:CSING_02105"/>
<dbReference type="InterPro" id="IPR009057">
    <property type="entry name" value="Homeodomain-like_sf"/>
</dbReference>
<gene>
    <name evidence="4" type="ORF">CSING_02105</name>
</gene>
<dbReference type="GO" id="GO:0003700">
    <property type="term" value="F:DNA-binding transcription factor activity"/>
    <property type="evidence" value="ECO:0007669"/>
    <property type="project" value="TreeGrafter"/>
</dbReference>
<feature type="DNA-binding region" description="H-T-H motif" evidence="2">
    <location>
        <begin position="36"/>
        <end position="55"/>
    </location>
</feature>
<dbReference type="InterPro" id="IPR036271">
    <property type="entry name" value="Tet_transcr_reg_TetR-rel_C_sf"/>
</dbReference>
<dbReference type="PANTHER" id="PTHR30055:SF235">
    <property type="entry name" value="TRANSCRIPTIONAL REGULATORY PROTEIN"/>
    <property type="match status" value="1"/>
</dbReference>
<sequence>MVNKRRGRPSGPSERRELILHAARMQFLQNGYAGTTLRAIAAEADVDHALVNYYFGSKDALFCEAVLDGLSASAILRSVSSVPELPPGQFPQLLARTFVAYCESSPFQERVLPAFRYAMKDDDTRAIVSGYFEREILAGAEELLLRLRAQHPGHPRLSTADAVVQNSIVLLGALVSRYVLQVQPHASISPDQFASVLARLIRVSLL</sequence>
<dbReference type="InterPro" id="IPR050109">
    <property type="entry name" value="HTH-type_TetR-like_transc_reg"/>
</dbReference>
<dbReference type="PANTHER" id="PTHR30055">
    <property type="entry name" value="HTH-TYPE TRANSCRIPTIONAL REGULATOR RUTR"/>
    <property type="match status" value="1"/>
</dbReference>
<dbReference type="STRING" id="161899.CSING_02105"/>
<name>A0A0B6F0J1_9CORY</name>
<evidence type="ECO:0000313" key="4">
    <source>
        <dbReference type="EMBL" id="AJI77975.1"/>
    </source>
</evidence>
<protein>
    <submittedName>
        <fullName evidence="4">Transcriptional regulator, TetR family</fullName>
    </submittedName>
</protein>
<dbReference type="Pfam" id="PF00440">
    <property type="entry name" value="TetR_N"/>
    <property type="match status" value="1"/>
</dbReference>
<reference evidence="4 5" key="1">
    <citation type="journal article" date="2015" name="Genome Announc.">
        <title>Complete Genome Sequence and Annotation of Corynebacterium singulare DSM 44357, Isolated from a Human Semen Specimen.</title>
        <authorList>
            <person name="Merten M."/>
            <person name="Brinkrolf K."/>
            <person name="Albersmeier A."/>
            <person name="Kutter Y."/>
            <person name="Ruckert C."/>
            <person name="Tauch A."/>
        </authorList>
    </citation>
    <scope>NUCLEOTIDE SEQUENCE [LARGE SCALE GENOMIC DNA]</scope>
    <source>
        <strain evidence="4">IBS B52218</strain>
    </source>
</reference>
<dbReference type="SUPFAM" id="SSF48498">
    <property type="entry name" value="Tetracyclin repressor-like, C-terminal domain"/>
    <property type="match status" value="1"/>
</dbReference>
<dbReference type="Gene3D" id="1.10.357.10">
    <property type="entry name" value="Tetracycline Repressor, domain 2"/>
    <property type="match status" value="1"/>
</dbReference>